<feature type="region of interest" description="Disordered" evidence="1">
    <location>
        <begin position="143"/>
        <end position="171"/>
    </location>
</feature>
<dbReference type="KEGG" id="lenr:94171939"/>
<accession>A0A836GXK7</accession>
<feature type="region of interest" description="Disordered" evidence="1">
    <location>
        <begin position="1"/>
        <end position="47"/>
    </location>
</feature>
<evidence type="ECO:0000256" key="1">
    <source>
        <dbReference type="SAM" id="MobiDB-lite"/>
    </source>
</evidence>
<feature type="region of interest" description="Disordered" evidence="1">
    <location>
        <begin position="335"/>
        <end position="373"/>
    </location>
</feature>
<dbReference type="RefSeq" id="XP_067694506.1">
    <property type="nucleotide sequence ID" value="XM_067836429.1"/>
</dbReference>
<protein>
    <submittedName>
        <fullName evidence="2">Uncharacterized protein</fullName>
    </submittedName>
</protein>
<comment type="caution">
    <text evidence="2">The sequence shown here is derived from an EMBL/GenBank/DDBJ whole genome shotgun (WGS) entry which is preliminary data.</text>
</comment>
<dbReference type="Proteomes" id="UP000674179">
    <property type="component" value="Chromosome 14"/>
</dbReference>
<dbReference type="EMBL" id="JAFHKP010000014">
    <property type="protein sequence ID" value="KAG5483151.1"/>
    <property type="molecule type" value="Genomic_DNA"/>
</dbReference>
<dbReference type="GeneID" id="94171939"/>
<reference evidence="2 3" key="1">
    <citation type="submission" date="2021-02" db="EMBL/GenBank/DDBJ databases">
        <title>Leishmania (Mundinia) enrietti genome sequencing and assembly.</title>
        <authorList>
            <person name="Almutairi H."/>
            <person name="Gatherer D."/>
        </authorList>
    </citation>
    <scope>NUCLEOTIDE SEQUENCE [LARGE SCALE GENOMIC DNA]</scope>
    <source>
        <strain evidence="2">CUR178</strain>
    </source>
</reference>
<sequence length="389" mass="42044">MHSSGNNCAAAEGSDHASPASPRLAISSFPFTPLPPPPTASSMPPTVLLHISTPSERCVAAAAEQEEQSLYSHHPSSPPLGHLTRVTYETDSSPSAYGASAAQWYLCTSPLNEEEQDKVTSRFFHALRTAPKSTSACDPTIRGAHNCAYPSDPPRRGDSGTVQPTTNSDRVVYNYRSNDLNDEDGNYSSGLARGDEDNTDNGLHCTAAVQLTAEEEQVARLHAYDQMIGGWSSGAEAEGADGTNAANRRNLASDTLDTILTTTITWWFSRSAETVAQTSSSAVPDSVKNAASTMASTIGVGRLVSNYQRSLRHYASHRLHRVFYVERDSAAWRHGQEGRWRTRAGPRCPLPHRSSARPHEERAQSAAAGHPVEHTCASRRGIHVFGLQL</sequence>
<evidence type="ECO:0000313" key="2">
    <source>
        <dbReference type="EMBL" id="KAG5483151.1"/>
    </source>
</evidence>
<organism evidence="2 3">
    <name type="scientific">Leishmania enriettii</name>
    <dbReference type="NCBI Taxonomy" id="5663"/>
    <lineage>
        <taxon>Eukaryota</taxon>
        <taxon>Discoba</taxon>
        <taxon>Euglenozoa</taxon>
        <taxon>Kinetoplastea</taxon>
        <taxon>Metakinetoplastina</taxon>
        <taxon>Trypanosomatida</taxon>
        <taxon>Trypanosomatidae</taxon>
        <taxon>Leishmaniinae</taxon>
        <taxon>Leishmania</taxon>
    </lineage>
</organism>
<name>A0A836GXK7_LEIEN</name>
<keyword evidence="3" id="KW-1185">Reference proteome</keyword>
<dbReference type="AlphaFoldDB" id="A0A836GXK7"/>
<proteinExistence type="predicted"/>
<evidence type="ECO:0000313" key="3">
    <source>
        <dbReference type="Proteomes" id="UP000674179"/>
    </source>
</evidence>
<gene>
    <name evidence="2" type="ORF">CUR178_04725</name>
</gene>
<feature type="compositionally biased region" description="Polar residues" evidence="1">
    <location>
        <begin position="160"/>
        <end position="169"/>
    </location>
</feature>